<dbReference type="OrthoDB" id="9773087at2"/>
<feature type="binding site" evidence="13">
    <location>
        <position position="156"/>
    </location>
    <ligand>
        <name>(R)-pantoate</name>
        <dbReference type="ChEBI" id="CHEBI:15980"/>
    </ligand>
</feature>
<dbReference type="Gene3D" id="3.40.50.620">
    <property type="entry name" value="HUPs"/>
    <property type="match status" value="1"/>
</dbReference>
<evidence type="ECO:0000256" key="1">
    <source>
        <dbReference type="ARBA" id="ARBA00004496"/>
    </source>
</evidence>
<comment type="pathway">
    <text evidence="2 13">Cofactor biosynthesis; (R)-pantothenate biosynthesis; (R)-pantothenate from (R)-pantoate and beta-alanine: step 1/1.</text>
</comment>
<evidence type="ECO:0000256" key="13">
    <source>
        <dbReference type="HAMAP-Rule" id="MF_00158"/>
    </source>
</evidence>
<dbReference type="InterPro" id="IPR014729">
    <property type="entry name" value="Rossmann-like_a/b/a_fold"/>
</dbReference>
<dbReference type="FunFam" id="3.40.50.620:FF:000114">
    <property type="entry name" value="Pantothenate synthetase"/>
    <property type="match status" value="1"/>
</dbReference>
<dbReference type="InterPro" id="IPR004821">
    <property type="entry name" value="Cyt_trans-like"/>
</dbReference>
<dbReference type="GO" id="GO:0005829">
    <property type="term" value="C:cytosol"/>
    <property type="evidence" value="ECO:0007669"/>
    <property type="project" value="TreeGrafter"/>
</dbReference>
<comment type="subunit">
    <text evidence="13">Homodimer.</text>
</comment>
<comment type="catalytic activity">
    <reaction evidence="11 13">
        <text>(R)-pantoate + beta-alanine + ATP = (R)-pantothenate + AMP + diphosphate + H(+)</text>
        <dbReference type="Rhea" id="RHEA:10912"/>
        <dbReference type="ChEBI" id="CHEBI:15378"/>
        <dbReference type="ChEBI" id="CHEBI:15980"/>
        <dbReference type="ChEBI" id="CHEBI:29032"/>
        <dbReference type="ChEBI" id="CHEBI:30616"/>
        <dbReference type="ChEBI" id="CHEBI:33019"/>
        <dbReference type="ChEBI" id="CHEBI:57966"/>
        <dbReference type="ChEBI" id="CHEBI:456215"/>
        <dbReference type="EC" id="6.3.2.1"/>
    </reaction>
</comment>
<keyword evidence="15" id="KW-1185">Reference proteome</keyword>
<feature type="binding site" evidence="13">
    <location>
        <position position="62"/>
    </location>
    <ligand>
        <name>(R)-pantoate</name>
        <dbReference type="ChEBI" id="CHEBI:15980"/>
    </ligand>
</feature>
<dbReference type="InterPro" id="IPR003721">
    <property type="entry name" value="Pantoate_ligase"/>
</dbReference>
<dbReference type="Proteomes" id="UP000242857">
    <property type="component" value="Unassembled WGS sequence"/>
</dbReference>
<feature type="active site" description="Proton donor" evidence="13">
    <location>
        <position position="38"/>
    </location>
</feature>
<keyword evidence="7 13" id="KW-0436">Ligase</keyword>
<evidence type="ECO:0000256" key="11">
    <source>
        <dbReference type="ARBA" id="ARBA00048258"/>
    </source>
</evidence>
<dbReference type="RefSeq" id="WP_072754908.1">
    <property type="nucleotide sequence ID" value="NZ_FQUK01000004.1"/>
</dbReference>
<keyword evidence="9 13" id="KW-0547">Nucleotide-binding</keyword>
<dbReference type="Gene3D" id="3.30.1300.10">
    <property type="entry name" value="Pantoate-beta-alanine ligase, C-terminal domain"/>
    <property type="match status" value="1"/>
</dbReference>
<evidence type="ECO:0000256" key="12">
    <source>
        <dbReference type="ARBA" id="ARBA00055042"/>
    </source>
</evidence>
<dbReference type="UniPathway" id="UPA00028">
    <property type="reaction ID" value="UER00005"/>
</dbReference>
<evidence type="ECO:0000256" key="3">
    <source>
        <dbReference type="ARBA" id="ARBA00009256"/>
    </source>
</evidence>
<evidence type="ECO:0000313" key="14">
    <source>
        <dbReference type="EMBL" id="SHE39346.1"/>
    </source>
</evidence>
<accession>A0A1M4T4C3</accession>
<comment type="similarity">
    <text evidence="3 13">Belongs to the pantothenate synthetase family.</text>
</comment>
<evidence type="ECO:0000256" key="5">
    <source>
        <dbReference type="ARBA" id="ARBA00014155"/>
    </source>
</evidence>
<sequence length="285" mass="31286">MIEICTQLEPLRERIQTWRKQGLTVGFVPTMGNLHAGHHSLVALARQHADRVVASVFVNPTQFGPNEDFARYPRTPEADARGLQDAGCDLLWRPDVDTMYPLGVAQATAIRVPGLTGVLEGASRPGHFDGVCTVVTRLFLQVQPDLAVFGRKDYQQLAVIRRLVADLQFPIRIIAGETVREADGLAMSSRNQYLTADERRLAPLIYRTLTAMRQAALDGQPHEQIEAEAVAGLAQAGFVPDYAVLRRPDLSVPEPGEGGARVALIAARLGQTRLIDNLEFSLPPR</sequence>
<evidence type="ECO:0000256" key="7">
    <source>
        <dbReference type="ARBA" id="ARBA00022598"/>
    </source>
</evidence>
<feature type="binding site" evidence="13">
    <location>
        <begin position="31"/>
        <end position="38"/>
    </location>
    <ligand>
        <name>ATP</name>
        <dbReference type="ChEBI" id="CHEBI:30616"/>
    </ligand>
</feature>
<feature type="binding site" evidence="13">
    <location>
        <position position="179"/>
    </location>
    <ligand>
        <name>ATP</name>
        <dbReference type="ChEBI" id="CHEBI:30616"/>
    </ligand>
</feature>
<evidence type="ECO:0000256" key="4">
    <source>
        <dbReference type="ARBA" id="ARBA00012219"/>
    </source>
</evidence>
<protein>
    <recommendedName>
        <fullName evidence="5 13">Pantothenate synthetase</fullName>
        <shortName evidence="13">PS</shortName>
        <ecNumber evidence="4 13">6.3.2.1</ecNumber>
    </recommendedName>
    <alternativeName>
        <fullName evidence="13">Pantoate--beta-alanine ligase</fullName>
    </alternativeName>
    <alternativeName>
        <fullName evidence="13">Pantoate-activating enzyme</fullName>
    </alternativeName>
</protein>
<name>A0A1M4T4C3_9GAMM</name>
<dbReference type="CDD" id="cd00560">
    <property type="entry name" value="PanC"/>
    <property type="match status" value="1"/>
</dbReference>
<evidence type="ECO:0000256" key="8">
    <source>
        <dbReference type="ARBA" id="ARBA00022655"/>
    </source>
</evidence>
<feature type="binding site" evidence="13">
    <location>
        <position position="62"/>
    </location>
    <ligand>
        <name>beta-alanine</name>
        <dbReference type="ChEBI" id="CHEBI:57966"/>
    </ligand>
</feature>
<keyword evidence="8 13" id="KW-0566">Pantothenate biosynthesis</keyword>
<dbReference type="Pfam" id="PF02569">
    <property type="entry name" value="Pantoate_ligase"/>
    <property type="match status" value="1"/>
</dbReference>
<dbReference type="HAMAP" id="MF_00158">
    <property type="entry name" value="PanC"/>
    <property type="match status" value="1"/>
</dbReference>
<dbReference type="NCBIfam" id="TIGR00018">
    <property type="entry name" value="panC"/>
    <property type="match status" value="1"/>
</dbReference>
<comment type="miscellaneous">
    <text evidence="13">The reaction proceeds by a bi uni uni bi ping pong mechanism.</text>
</comment>
<evidence type="ECO:0000256" key="2">
    <source>
        <dbReference type="ARBA" id="ARBA00004990"/>
    </source>
</evidence>
<dbReference type="InterPro" id="IPR042176">
    <property type="entry name" value="Pantoate_ligase_C"/>
</dbReference>
<dbReference type="SUPFAM" id="SSF52374">
    <property type="entry name" value="Nucleotidylyl transferase"/>
    <property type="match status" value="1"/>
</dbReference>
<keyword evidence="10 13" id="KW-0067">ATP-binding</keyword>
<comment type="subcellular location">
    <subcellularLocation>
        <location evidence="1 13">Cytoplasm</location>
    </subcellularLocation>
</comment>
<dbReference type="NCBIfam" id="TIGR00125">
    <property type="entry name" value="cyt_tran_rel"/>
    <property type="match status" value="1"/>
</dbReference>
<organism evidence="14 15">
    <name type="scientific">Thermomonas hydrothermalis</name>
    <dbReference type="NCBI Taxonomy" id="213588"/>
    <lineage>
        <taxon>Bacteria</taxon>
        <taxon>Pseudomonadati</taxon>
        <taxon>Pseudomonadota</taxon>
        <taxon>Gammaproteobacteria</taxon>
        <taxon>Lysobacterales</taxon>
        <taxon>Lysobacteraceae</taxon>
        <taxon>Thermomonas</taxon>
    </lineage>
</organism>
<dbReference type="PANTHER" id="PTHR21299">
    <property type="entry name" value="CYTIDYLATE KINASE/PANTOATE-BETA-ALANINE LIGASE"/>
    <property type="match status" value="1"/>
</dbReference>
<evidence type="ECO:0000313" key="15">
    <source>
        <dbReference type="Proteomes" id="UP000242857"/>
    </source>
</evidence>
<feature type="binding site" evidence="13">
    <location>
        <begin position="187"/>
        <end position="190"/>
    </location>
    <ligand>
        <name>ATP</name>
        <dbReference type="ChEBI" id="CHEBI:30616"/>
    </ligand>
</feature>
<evidence type="ECO:0000256" key="6">
    <source>
        <dbReference type="ARBA" id="ARBA00022490"/>
    </source>
</evidence>
<keyword evidence="6 13" id="KW-0963">Cytoplasm</keyword>
<feature type="binding site" evidence="13">
    <location>
        <begin position="150"/>
        <end position="153"/>
    </location>
    <ligand>
        <name>ATP</name>
        <dbReference type="ChEBI" id="CHEBI:30616"/>
    </ligand>
</feature>
<dbReference type="GO" id="GO:0004592">
    <property type="term" value="F:pantoate-beta-alanine ligase activity"/>
    <property type="evidence" value="ECO:0007669"/>
    <property type="project" value="UniProtKB-UniRule"/>
</dbReference>
<proteinExistence type="inferred from homology"/>
<evidence type="ECO:0000256" key="10">
    <source>
        <dbReference type="ARBA" id="ARBA00022840"/>
    </source>
</evidence>
<dbReference type="GO" id="GO:0005524">
    <property type="term" value="F:ATP binding"/>
    <property type="evidence" value="ECO:0007669"/>
    <property type="project" value="UniProtKB-KW"/>
</dbReference>
<dbReference type="EMBL" id="FQUK01000004">
    <property type="protein sequence ID" value="SHE39346.1"/>
    <property type="molecule type" value="Genomic_DNA"/>
</dbReference>
<dbReference type="EC" id="6.3.2.1" evidence="4 13"/>
<dbReference type="PANTHER" id="PTHR21299:SF1">
    <property type="entry name" value="PANTOATE--BETA-ALANINE LIGASE"/>
    <property type="match status" value="1"/>
</dbReference>
<evidence type="ECO:0000256" key="9">
    <source>
        <dbReference type="ARBA" id="ARBA00022741"/>
    </source>
</evidence>
<dbReference type="AlphaFoldDB" id="A0A1M4T4C3"/>
<dbReference type="GO" id="GO:0015940">
    <property type="term" value="P:pantothenate biosynthetic process"/>
    <property type="evidence" value="ECO:0007669"/>
    <property type="project" value="UniProtKB-UniRule"/>
</dbReference>
<dbReference type="STRING" id="213588.SAMN02745204_00345"/>
<comment type="function">
    <text evidence="12 13">Catalyzes the condensation of pantoate with beta-alanine in an ATP-dependent reaction via a pantoyl-adenylate intermediate.</text>
</comment>
<gene>
    <name evidence="13" type="primary">panC</name>
    <name evidence="14" type="ORF">SAMN02745204_00345</name>
</gene>
<reference evidence="15" key="1">
    <citation type="submission" date="2016-11" db="EMBL/GenBank/DDBJ databases">
        <authorList>
            <person name="Varghese N."/>
            <person name="Submissions S."/>
        </authorList>
    </citation>
    <scope>NUCLEOTIDE SEQUENCE [LARGE SCALE GENOMIC DNA]</scope>
    <source>
        <strain evidence="15">DSM 14834</strain>
    </source>
</reference>